<reference evidence="1 2" key="1">
    <citation type="submission" date="2022-06" db="EMBL/GenBank/DDBJ databases">
        <title>Isolation of gut microbiota from human fecal samples.</title>
        <authorList>
            <person name="Pamer E.G."/>
            <person name="Barat B."/>
            <person name="Waligurski E."/>
            <person name="Medina S."/>
            <person name="Paddock L."/>
            <person name="Mostad J."/>
        </authorList>
    </citation>
    <scope>NUCLEOTIDE SEQUENCE [LARGE SCALE GENOMIC DNA]</scope>
    <source>
        <strain evidence="1 2">DFI.1.1</strain>
    </source>
</reference>
<dbReference type="PIRSF" id="PIRSF034934">
    <property type="entry name" value="AbiF_AbiD"/>
    <property type="match status" value="1"/>
</dbReference>
<proteinExistence type="predicted"/>
<dbReference type="InterPro" id="IPR017034">
    <property type="entry name" value="Abi_system_AbiD/AbiF"/>
</dbReference>
<dbReference type="InterPro" id="IPR011664">
    <property type="entry name" value="Abi_system_AbiD/AbiF-like"/>
</dbReference>
<accession>A0ABT1STA5</accession>
<dbReference type="Pfam" id="PF07751">
    <property type="entry name" value="Abi_2"/>
    <property type="match status" value="1"/>
</dbReference>
<comment type="caution">
    <text evidence="1">The sequence shown here is derived from an EMBL/GenBank/DDBJ whole genome shotgun (WGS) entry which is preliminary data.</text>
</comment>
<organism evidence="1 2">
    <name type="scientific">Megasphaera massiliensis</name>
    <dbReference type="NCBI Taxonomy" id="1232428"/>
    <lineage>
        <taxon>Bacteria</taxon>
        <taxon>Bacillati</taxon>
        <taxon>Bacillota</taxon>
        <taxon>Negativicutes</taxon>
        <taxon>Veillonellales</taxon>
        <taxon>Veillonellaceae</taxon>
        <taxon>Megasphaera</taxon>
    </lineage>
</organism>
<gene>
    <name evidence="1" type="ORF">NE675_08405</name>
</gene>
<dbReference type="EMBL" id="JANGEW010000015">
    <property type="protein sequence ID" value="MCQ5343039.1"/>
    <property type="molecule type" value="Genomic_DNA"/>
</dbReference>
<sequence>MKEFKTIDEQIQILVDRKLKIDDINKAKRYLLTQNYYNIINGYANYFPRNGDQYAGGTSFDEISRLYVFEREVKQALLRAILTVETHFTAIFAHRFAEANANIPYAYLNINCYDKEKAVEAISTISRLAKKIEYYKKHKDSSIAHYVNQHHDVPIWVLANYLDFGELKYMFSKSTLSVQNAVAKDMMSFIQDHLPASVLTIPFSPEVMHSFIENINDVRNICAHNNRLLGFTCRRDSKYWEPLHAQYNIRSGMQRNTVYSVFLSLQCFLSKNEYGVVHNTIRKECNKLQNRMETIDYNEILAKLGFPKDWHKRTVKIKH</sequence>
<evidence type="ECO:0000313" key="1">
    <source>
        <dbReference type="EMBL" id="MCQ5343039.1"/>
    </source>
</evidence>
<name>A0ABT1STA5_9FIRM</name>
<dbReference type="Proteomes" id="UP001206692">
    <property type="component" value="Unassembled WGS sequence"/>
</dbReference>
<protein>
    <submittedName>
        <fullName evidence="1">Abi family protein</fullName>
    </submittedName>
</protein>
<evidence type="ECO:0000313" key="2">
    <source>
        <dbReference type="Proteomes" id="UP001206692"/>
    </source>
</evidence>
<keyword evidence="2" id="KW-1185">Reference proteome</keyword>
<dbReference type="RefSeq" id="WP_062412405.1">
    <property type="nucleotide sequence ID" value="NZ_JAJCIO010000006.1"/>
</dbReference>